<evidence type="ECO:0000256" key="2">
    <source>
        <dbReference type="ARBA" id="ARBA00022737"/>
    </source>
</evidence>
<dbReference type="Pfam" id="PF00581">
    <property type="entry name" value="Rhodanese"/>
    <property type="match status" value="2"/>
</dbReference>
<gene>
    <name evidence="4" type="ORF">FHU41_001055</name>
</gene>
<dbReference type="EC" id="2.8.1.1" evidence="4"/>
<dbReference type="GO" id="GO:0016784">
    <property type="term" value="F:3-mercaptopyruvate sulfurtransferase activity"/>
    <property type="evidence" value="ECO:0007669"/>
    <property type="project" value="UniProtKB-EC"/>
</dbReference>
<dbReference type="EC" id="2.8.1.2" evidence="4"/>
<keyword evidence="2" id="KW-0677">Repeat</keyword>
<dbReference type="CDD" id="cd01448">
    <property type="entry name" value="TST_Repeat_1"/>
    <property type="match status" value="1"/>
</dbReference>
<dbReference type="InterPro" id="IPR045078">
    <property type="entry name" value="TST/MPST-like"/>
</dbReference>
<accession>A0A7Y9S5B7</accession>
<proteinExistence type="predicted"/>
<protein>
    <submittedName>
        <fullName evidence="4">Thiosulfate/3-mercaptopyruvate sulfurtransferase</fullName>
        <ecNumber evidence="4">2.8.1.1</ecNumber>
        <ecNumber evidence="4">2.8.1.2</ecNumber>
    </submittedName>
</protein>
<dbReference type="GO" id="GO:0004792">
    <property type="term" value="F:thiosulfate-cyanide sulfurtransferase activity"/>
    <property type="evidence" value="ECO:0007669"/>
    <property type="project" value="UniProtKB-EC"/>
</dbReference>
<keyword evidence="1 4" id="KW-0808">Transferase</keyword>
<comment type="caution">
    <text evidence="4">The sequence shown here is derived from an EMBL/GenBank/DDBJ whole genome shotgun (WGS) entry which is preliminary data.</text>
</comment>
<feature type="domain" description="Rhodanese" evidence="3">
    <location>
        <begin position="17"/>
        <end position="135"/>
    </location>
</feature>
<dbReference type="PANTHER" id="PTHR11364">
    <property type="entry name" value="THIOSULFATE SULFERTANSFERASE"/>
    <property type="match status" value="1"/>
</dbReference>
<dbReference type="InterPro" id="IPR001307">
    <property type="entry name" value="Thiosulphate_STrfase_CS"/>
</dbReference>
<evidence type="ECO:0000313" key="5">
    <source>
        <dbReference type="Proteomes" id="UP000521748"/>
    </source>
</evidence>
<feature type="domain" description="Rhodanese" evidence="3">
    <location>
        <begin position="168"/>
        <end position="274"/>
    </location>
</feature>
<dbReference type="PROSITE" id="PS00380">
    <property type="entry name" value="RHODANESE_1"/>
    <property type="match status" value="1"/>
</dbReference>
<dbReference type="Proteomes" id="UP000521748">
    <property type="component" value="Unassembled WGS sequence"/>
</dbReference>
<evidence type="ECO:0000313" key="4">
    <source>
        <dbReference type="EMBL" id="NYE94834.1"/>
    </source>
</evidence>
<dbReference type="CDD" id="cd01449">
    <property type="entry name" value="TST_Repeat_2"/>
    <property type="match status" value="1"/>
</dbReference>
<evidence type="ECO:0000259" key="3">
    <source>
        <dbReference type="PROSITE" id="PS50206"/>
    </source>
</evidence>
<dbReference type="PROSITE" id="PS50206">
    <property type="entry name" value="RHODANESE_3"/>
    <property type="match status" value="2"/>
</dbReference>
<evidence type="ECO:0000256" key="1">
    <source>
        <dbReference type="ARBA" id="ARBA00022679"/>
    </source>
</evidence>
<dbReference type="Gene3D" id="3.40.250.10">
    <property type="entry name" value="Rhodanese-like domain"/>
    <property type="match status" value="2"/>
</dbReference>
<keyword evidence="5" id="KW-1185">Reference proteome</keyword>
<dbReference type="RefSeq" id="WP_179388549.1">
    <property type="nucleotide sequence ID" value="NZ_JACBYQ010000001.1"/>
</dbReference>
<dbReference type="InterPro" id="IPR001763">
    <property type="entry name" value="Rhodanese-like_dom"/>
</dbReference>
<dbReference type="AlphaFoldDB" id="A0A7Y9S5B7"/>
<dbReference type="SMART" id="SM00450">
    <property type="entry name" value="RHOD"/>
    <property type="match status" value="2"/>
</dbReference>
<dbReference type="SUPFAM" id="SSF52821">
    <property type="entry name" value="Rhodanese/Cell cycle control phosphatase"/>
    <property type="match status" value="2"/>
</dbReference>
<sequence length="276" mass="29001">MTNTVIDPQSLAARLQTGQRTVLLDVRWALGDPHGHEHYLEGHLPGALYVDLDAELAGHGIPQDGRHPLPSEQDFQAAARRWGISAGDLVVAYDDSGNMASARLWWLLRHAGFPSVSLLDGGLAGWREAGLPLESGSVSAVAGEIGIVFGSMPVISLPEAGDWSEHGVLLDARADERYRGEVEPVDPRAGHIPGAVSAPTSENLAADKKFLSVSELAARFAALGVSGDTEVAVYCGSGVTAAHQVAALEIAGVRAALFPGSFSAWSQHPELPVEVS</sequence>
<dbReference type="InterPro" id="IPR036873">
    <property type="entry name" value="Rhodanese-like_dom_sf"/>
</dbReference>
<reference evidence="4 5" key="1">
    <citation type="submission" date="2020-07" db="EMBL/GenBank/DDBJ databases">
        <title>Sequencing the genomes of 1000 actinobacteria strains.</title>
        <authorList>
            <person name="Klenk H.-P."/>
        </authorList>
    </citation>
    <scope>NUCLEOTIDE SEQUENCE [LARGE SCALE GENOMIC DNA]</scope>
    <source>
        <strain evidence="4 5">DSM 102047</strain>
    </source>
</reference>
<dbReference type="EMBL" id="JACBYQ010000001">
    <property type="protein sequence ID" value="NYE94834.1"/>
    <property type="molecule type" value="Genomic_DNA"/>
</dbReference>
<keyword evidence="4" id="KW-0670">Pyruvate</keyword>
<name>A0A7Y9S5B7_9MICC</name>
<dbReference type="PANTHER" id="PTHR11364:SF27">
    <property type="entry name" value="SULFURTRANSFERASE"/>
    <property type="match status" value="1"/>
</dbReference>
<organism evidence="4 5">
    <name type="scientific">Psychromicrobium silvestre</name>
    <dbReference type="NCBI Taxonomy" id="1645614"/>
    <lineage>
        <taxon>Bacteria</taxon>
        <taxon>Bacillati</taxon>
        <taxon>Actinomycetota</taxon>
        <taxon>Actinomycetes</taxon>
        <taxon>Micrococcales</taxon>
        <taxon>Micrococcaceae</taxon>
        <taxon>Psychromicrobium</taxon>
    </lineage>
</organism>